<gene>
    <name evidence="2" type="ORF">KY290_007651</name>
</gene>
<sequence>MPAFIMWIIWKRRNNIKHGGNVTLNNMIWQVQDMIRKLLKSLYPWMKIGKKDWPHMVNLLKKYKPRLHYYCVTWKFPARDRVKCNIDGACRGNPGMSALAFCVRDEFGDLIYATARGIGIATNTEAESMAIKEALGFCQSINLKEVTIETYSLTLKTMIEREWKVPWDLIEMIEGIRVQMQLIQANIKHIYREGNAVADLLANEVVDTQDTNEYHSFYELPAHIRKHINMDKAQIPNLRIRTRRINNK</sequence>
<dbReference type="CDD" id="cd06222">
    <property type="entry name" value="RNase_H_like"/>
    <property type="match status" value="1"/>
</dbReference>
<dbReference type="InterPro" id="IPR002156">
    <property type="entry name" value="RNaseH_domain"/>
</dbReference>
<protein>
    <recommendedName>
        <fullName evidence="1">RNase H type-1 domain-containing protein</fullName>
    </recommendedName>
</protein>
<feature type="domain" description="RNase H type-1" evidence="1">
    <location>
        <begin position="78"/>
        <end position="207"/>
    </location>
</feature>
<keyword evidence="3" id="KW-1185">Reference proteome</keyword>
<accession>A0ABQ7W6N4</accession>
<dbReference type="InterPro" id="IPR012337">
    <property type="entry name" value="RNaseH-like_sf"/>
</dbReference>
<dbReference type="EMBL" id="JAIVGD010000003">
    <property type="protein sequence ID" value="KAH0776240.1"/>
    <property type="molecule type" value="Genomic_DNA"/>
</dbReference>
<dbReference type="PROSITE" id="PS50879">
    <property type="entry name" value="RNASE_H_1"/>
    <property type="match status" value="1"/>
</dbReference>
<dbReference type="SUPFAM" id="SSF53098">
    <property type="entry name" value="Ribonuclease H-like"/>
    <property type="match status" value="1"/>
</dbReference>
<comment type="caution">
    <text evidence="2">The sequence shown here is derived from an EMBL/GenBank/DDBJ whole genome shotgun (WGS) entry which is preliminary data.</text>
</comment>
<evidence type="ECO:0000313" key="2">
    <source>
        <dbReference type="EMBL" id="KAH0776240.1"/>
    </source>
</evidence>
<name>A0ABQ7W6N4_SOLTU</name>
<dbReference type="Proteomes" id="UP000826656">
    <property type="component" value="Unassembled WGS sequence"/>
</dbReference>
<evidence type="ECO:0000313" key="3">
    <source>
        <dbReference type="Proteomes" id="UP000826656"/>
    </source>
</evidence>
<evidence type="ECO:0000259" key="1">
    <source>
        <dbReference type="PROSITE" id="PS50879"/>
    </source>
</evidence>
<organism evidence="2 3">
    <name type="scientific">Solanum tuberosum</name>
    <name type="common">Potato</name>
    <dbReference type="NCBI Taxonomy" id="4113"/>
    <lineage>
        <taxon>Eukaryota</taxon>
        <taxon>Viridiplantae</taxon>
        <taxon>Streptophyta</taxon>
        <taxon>Embryophyta</taxon>
        <taxon>Tracheophyta</taxon>
        <taxon>Spermatophyta</taxon>
        <taxon>Magnoliopsida</taxon>
        <taxon>eudicotyledons</taxon>
        <taxon>Gunneridae</taxon>
        <taxon>Pentapetalae</taxon>
        <taxon>asterids</taxon>
        <taxon>lamiids</taxon>
        <taxon>Solanales</taxon>
        <taxon>Solanaceae</taxon>
        <taxon>Solanoideae</taxon>
        <taxon>Solaneae</taxon>
        <taxon>Solanum</taxon>
    </lineage>
</organism>
<dbReference type="Gene3D" id="3.30.420.10">
    <property type="entry name" value="Ribonuclease H-like superfamily/Ribonuclease H"/>
    <property type="match status" value="1"/>
</dbReference>
<reference evidence="2 3" key="1">
    <citation type="journal article" date="2021" name="bioRxiv">
        <title>Chromosome-scale and haplotype-resolved genome assembly of a tetraploid potato cultivar.</title>
        <authorList>
            <person name="Sun H."/>
            <person name="Jiao W.-B."/>
            <person name="Krause K."/>
            <person name="Campoy J.A."/>
            <person name="Goel M."/>
            <person name="Folz-Donahue K."/>
            <person name="Kukat C."/>
            <person name="Huettel B."/>
            <person name="Schneeberger K."/>
        </authorList>
    </citation>
    <scope>NUCLEOTIDE SEQUENCE [LARGE SCALE GENOMIC DNA]</scope>
    <source>
        <strain evidence="2">SolTubOtavaFocal</strain>
        <tissue evidence="2">Leaves</tissue>
    </source>
</reference>
<proteinExistence type="predicted"/>
<dbReference type="PANTHER" id="PTHR47723">
    <property type="entry name" value="OS05G0353850 PROTEIN"/>
    <property type="match status" value="1"/>
</dbReference>
<dbReference type="InterPro" id="IPR036397">
    <property type="entry name" value="RNaseH_sf"/>
</dbReference>
<dbReference type="PANTHER" id="PTHR47723:SF24">
    <property type="entry name" value="RNASE H TYPE-1 DOMAIN-CONTAINING PROTEIN"/>
    <property type="match status" value="1"/>
</dbReference>
<dbReference type="Pfam" id="PF13456">
    <property type="entry name" value="RVT_3"/>
    <property type="match status" value="1"/>
</dbReference>
<dbReference type="InterPro" id="IPR044730">
    <property type="entry name" value="RNase_H-like_dom_plant"/>
</dbReference>
<dbReference type="InterPro" id="IPR053151">
    <property type="entry name" value="RNase_H-like"/>
</dbReference>